<dbReference type="CDD" id="cd00124">
    <property type="entry name" value="MYSc"/>
    <property type="match status" value="1"/>
</dbReference>
<sequence>MLCTARCPATPHVHSTADGRSFTLDPIAQRLSMVASTHGPTYLWVDDAAAGYVLRRIVDRPRPGIATVLGDGEMLEDVPVPDAKALVTDASLRRNVDDLATLAAYDTEPTVLHMLQKRFLEGRLHTWVGSSAGMLVALQTFGAPPTPPSSTSASGIAPSLAAMAQAALDALLQDGRNQVIIVSGESGAGKTAAATHLLTALTEQNGSGVLGAHSALTAFGHAKTPRNGSSSRFSKLVTLHVDPSTRSVVGASIICYLLEKARVVRQANGESNYLIFYQLLCSQRAADYGLAPFGLGEYAYLTDAEGGPDETAFKGLDATLDALRVVGILDVDWLLGVVAAILHLGNLVFIADKETGSNVANTAALGTAATLLRVPADALRDALCVTVLTIGSKLERQHMPHGPERAASVAAAMAKALYVRLFEYITTRSNASCGASSDALRLSVLDVVGFESLPVNGLNQLCINYTNEVFQQKMQGEIMAADFALYAREGVAAPSVAFHDHQVVLDLLDKKPDGIWHLLEEHSRVMRGSDARLAQQVRTLSSPALVAQKAPMVFGVRHYAGVVTYSADGLTEGNKDMAAPSVAELVAQSALPAAFQALFQAAPARARSPVADFRTQLAALRQDVALLHPRYVCCIAPNRTRATATFEPMVVLDQLRAAGVLAAVALSTHGLAFRVPHSAFFQMYQRLAPGARDCQALLRDLGLRARLGASLVLYDAPAHDLLELLRVLHRSASVVQVQAAWRRRLARQYVCARRAASKDPSTAPEVLRPWQPLFPAQQSATAAQSEKGTPPIDEPQCDEDDEDALKQQLTKAVEANDRAAVIGRSIALQKRFLKVHAGMFLPSQLPLLRAKADFANARFYGLSSSGAKEDLVDGMLKFSAKPLHTSLTLLPPAATRDAIRCFKAILGYMGLRRQGTPQDLVVELISKAIAQPDLRAEVYAQILKQLTDVPSDALRDKAWALLIVALAHVPPPPVQESYVAMFIQAHAPDAWVDHLFLMLHQRLVHGARRDVLVPDAIAALLDGFRGPSPSPTASRLSITAGFLDPTPSTRVLYAFQGSADDATLTVDAGDEVVVLDASLAAPWWFVQIGHVGGYVPATYLELYTKQMQRALLV</sequence>
<proteinExistence type="inferred from homology"/>
<dbReference type="InterPro" id="IPR001609">
    <property type="entry name" value="Myosin_head_motor_dom-like"/>
</dbReference>
<evidence type="ECO:0008006" key="15">
    <source>
        <dbReference type="Google" id="ProtNLM"/>
    </source>
</evidence>
<dbReference type="GO" id="GO:0000146">
    <property type="term" value="F:microfilament motor activity"/>
    <property type="evidence" value="ECO:0007669"/>
    <property type="project" value="TreeGrafter"/>
</dbReference>
<keyword evidence="2 8" id="KW-0547">Nucleotide-binding</keyword>
<evidence type="ECO:0000259" key="11">
    <source>
        <dbReference type="PROSITE" id="PS51016"/>
    </source>
</evidence>
<keyword evidence="1 7" id="KW-0728">SH3 domain</keyword>
<feature type="region of interest" description="Disordered" evidence="9">
    <location>
        <begin position="778"/>
        <end position="800"/>
    </location>
</feature>
<dbReference type="PANTHER" id="PTHR13140:SF706">
    <property type="entry name" value="DILUTE CLASS UNCONVENTIONAL MYOSIN, ISOFORM C"/>
    <property type="match status" value="1"/>
</dbReference>
<dbReference type="GO" id="GO:0051015">
    <property type="term" value="F:actin filament binding"/>
    <property type="evidence" value="ECO:0007669"/>
    <property type="project" value="TreeGrafter"/>
</dbReference>
<evidence type="ECO:0000256" key="6">
    <source>
        <dbReference type="ARBA" id="ARBA00023203"/>
    </source>
</evidence>
<dbReference type="InterPro" id="IPR000857">
    <property type="entry name" value="MyTH4_dom"/>
</dbReference>
<dbReference type="GO" id="GO:0007015">
    <property type="term" value="P:actin filament organization"/>
    <property type="evidence" value="ECO:0007669"/>
    <property type="project" value="TreeGrafter"/>
</dbReference>
<dbReference type="RefSeq" id="XP_012203200.1">
    <property type="nucleotide sequence ID" value="XM_012347810.1"/>
</dbReference>
<evidence type="ECO:0000256" key="7">
    <source>
        <dbReference type="PROSITE-ProRule" id="PRU00192"/>
    </source>
</evidence>
<dbReference type="GO" id="GO:0016020">
    <property type="term" value="C:membrane"/>
    <property type="evidence" value="ECO:0007669"/>
    <property type="project" value="TreeGrafter"/>
</dbReference>
<evidence type="ECO:0000259" key="10">
    <source>
        <dbReference type="PROSITE" id="PS50002"/>
    </source>
</evidence>
<dbReference type="GO" id="GO:0005524">
    <property type="term" value="F:ATP binding"/>
    <property type="evidence" value="ECO:0007669"/>
    <property type="project" value="UniProtKB-UniRule"/>
</dbReference>
<evidence type="ECO:0000256" key="4">
    <source>
        <dbReference type="ARBA" id="ARBA00023123"/>
    </source>
</evidence>
<keyword evidence="4 8" id="KW-0518">Myosin</keyword>
<dbReference type="Gene3D" id="3.40.850.10">
    <property type="entry name" value="Kinesin motor domain"/>
    <property type="match status" value="1"/>
</dbReference>
<name>A0A067C6V9_SAPPC</name>
<dbReference type="Gene3D" id="1.25.40.530">
    <property type="entry name" value="MyTH4 domain"/>
    <property type="match status" value="1"/>
</dbReference>
<dbReference type="GO" id="GO:0016459">
    <property type="term" value="C:myosin complex"/>
    <property type="evidence" value="ECO:0007669"/>
    <property type="project" value="UniProtKB-KW"/>
</dbReference>
<gene>
    <name evidence="13" type="ORF">SPRG_08570</name>
</gene>
<feature type="domain" description="MyTH4" evidence="11">
    <location>
        <begin position="878"/>
        <end position="1021"/>
    </location>
</feature>
<dbReference type="SUPFAM" id="SSF52540">
    <property type="entry name" value="P-loop containing nucleoside triphosphate hydrolases"/>
    <property type="match status" value="1"/>
</dbReference>
<dbReference type="PROSITE" id="PS51016">
    <property type="entry name" value="MYTH4"/>
    <property type="match status" value="1"/>
</dbReference>
<dbReference type="VEuPathDB" id="FungiDB:SPRG_08570"/>
<dbReference type="Gene3D" id="1.20.120.720">
    <property type="entry name" value="Myosin VI head, motor domain, U50 subdomain"/>
    <property type="match status" value="1"/>
</dbReference>
<dbReference type="Gene3D" id="1.20.58.530">
    <property type="match status" value="1"/>
</dbReference>
<evidence type="ECO:0000313" key="13">
    <source>
        <dbReference type="EMBL" id="KDO26208.1"/>
    </source>
</evidence>
<dbReference type="EMBL" id="KK583226">
    <property type="protein sequence ID" value="KDO26208.1"/>
    <property type="molecule type" value="Genomic_DNA"/>
</dbReference>
<protein>
    <recommendedName>
        <fullName evidence="15">Myosin motor domain-containing protein</fullName>
    </recommendedName>
</protein>
<dbReference type="Proteomes" id="UP000030745">
    <property type="component" value="Unassembled WGS sequence"/>
</dbReference>
<feature type="domain" description="SH3" evidence="10">
    <location>
        <begin position="1044"/>
        <end position="1105"/>
    </location>
</feature>
<dbReference type="SMART" id="SM00139">
    <property type="entry name" value="MyTH4"/>
    <property type="match status" value="1"/>
</dbReference>
<dbReference type="PANTHER" id="PTHR13140">
    <property type="entry name" value="MYOSIN"/>
    <property type="match status" value="1"/>
</dbReference>
<evidence type="ECO:0000259" key="12">
    <source>
        <dbReference type="PROSITE" id="PS51456"/>
    </source>
</evidence>
<dbReference type="SUPFAM" id="SSF50044">
    <property type="entry name" value="SH3-domain"/>
    <property type="match status" value="1"/>
</dbReference>
<dbReference type="AlphaFoldDB" id="A0A067C6V9"/>
<dbReference type="Pfam" id="PF00784">
    <property type="entry name" value="MyTH4"/>
    <property type="match status" value="1"/>
</dbReference>
<dbReference type="InterPro" id="IPR036961">
    <property type="entry name" value="Kinesin_motor_dom_sf"/>
</dbReference>
<keyword evidence="14" id="KW-1185">Reference proteome</keyword>
<feature type="domain" description="Myosin motor" evidence="12">
    <location>
        <begin position="95"/>
        <end position="727"/>
    </location>
</feature>
<evidence type="ECO:0000256" key="2">
    <source>
        <dbReference type="ARBA" id="ARBA00022741"/>
    </source>
</evidence>
<dbReference type="InterPro" id="IPR036028">
    <property type="entry name" value="SH3-like_dom_sf"/>
</dbReference>
<dbReference type="GeneID" id="24130784"/>
<dbReference type="InterPro" id="IPR038185">
    <property type="entry name" value="MyTH4_dom_sf"/>
</dbReference>
<dbReference type="STRING" id="695850.A0A067C6V9"/>
<evidence type="ECO:0000256" key="8">
    <source>
        <dbReference type="PROSITE-ProRule" id="PRU00782"/>
    </source>
</evidence>
<dbReference type="KEGG" id="spar:SPRG_08570"/>
<dbReference type="SMART" id="SM00326">
    <property type="entry name" value="SH3"/>
    <property type="match status" value="1"/>
</dbReference>
<dbReference type="SMART" id="SM00242">
    <property type="entry name" value="MYSc"/>
    <property type="match status" value="1"/>
</dbReference>
<dbReference type="Pfam" id="PF00063">
    <property type="entry name" value="Myosin_head"/>
    <property type="match status" value="1"/>
</dbReference>
<feature type="binding site" evidence="8">
    <location>
        <begin position="184"/>
        <end position="191"/>
    </location>
    <ligand>
        <name>ATP</name>
        <dbReference type="ChEBI" id="CHEBI:30616"/>
    </ligand>
</feature>
<dbReference type="OrthoDB" id="437889at2759"/>
<dbReference type="GO" id="GO:0005737">
    <property type="term" value="C:cytoplasm"/>
    <property type="evidence" value="ECO:0007669"/>
    <property type="project" value="TreeGrafter"/>
</dbReference>
<keyword evidence="6 8" id="KW-0009">Actin-binding</keyword>
<dbReference type="PROSITE" id="PS51456">
    <property type="entry name" value="MYOSIN_MOTOR"/>
    <property type="match status" value="1"/>
</dbReference>
<evidence type="ECO:0000256" key="9">
    <source>
        <dbReference type="SAM" id="MobiDB-lite"/>
    </source>
</evidence>
<accession>A0A067C6V9</accession>
<dbReference type="InterPro" id="IPR001452">
    <property type="entry name" value="SH3_domain"/>
</dbReference>
<evidence type="ECO:0000313" key="14">
    <source>
        <dbReference type="Proteomes" id="UP000030745"/>
    </source>
</evidence>
<feature type="compositionally biased region" description="Polar residues" evidence="9">
    <location>
        <begin position="778"/>
        <end position="787"/>
    </location>
</feature>
<feature type="region of interest" description="Actin-binding" evidence="8">
    <location>
        <begin position="617"/>
        <end position="639"/>
    </location>
</feature>
<dbReference type="PRINTS" id="PR00193">
    <property type="entry name" value="MYOSINHEAVY"/>
</dbReference>
<comment type="similarity">
    <text evidence="8">Belongs to the TRAFAC class myosin-kinesin ATPase superfamily. Myosin family.</text>
</comment>
<evidence type="ECO:0000256" key="3">
    <source>
        <dbReference type="ARBA" id="ARBA00022840"/>
    </source>
</evidence>
<dbReference type="Gene3D" id="2.30.30.40">
    <property type="entry name" value="SH3 Domains"/>
    <property type="match status" value="1"/>
</dbReference>
<dbReference type="Gene3D" id="1.10.10.820">
    <property type="match status" value="1"/>
</dbReference>
<keyword evidence="3 8" id="KW-0067">ATP-binding</keyword>
<dbReference type="PROSITE" id="PS50002">
    <property type="entry name" value="SH3"/>
    <property type="match status" value="1"/>
</dbReference>
<evidence type="ECO:0000256" key="1">
    <source>
        <dbReference type="ARBA" id="ARBA00022443"/>
    </source>
</evidence>
<dbReference type="PROSITE" id="PS50096">
    <property type="entry name" value="IQ"/>
    <property type="match status" value="1"/>
</dbReference>
<organism evidence="13 14">
    <name type="scientific">Saprolegnia parasitica (strain CBS 223.65)</name>
    <dbReference type="NCBI Taxonomy" id="695850"/>
    <lineage>
        <taxon>Eukaryota</taxon>
        <taxon>Sar</taxon>
        <taxon>Stramenopiles</taxon>
        <taxon>Oomycota</taxon>
        <taxon>Saprolegniomycetes</taxon>
        <taxon>Saprolegniales</taxon>
        <taxon>Saprolegniaceae</taxon>
        <taxon>Saprolegnia</taxon>
    </lineage>
</organism>
<dbReference type="InterPro" id="IPR027417">
    <property type="entry name" value="P-loop_NTPase"/>
</dbReference>
<dbReference type="OMA" id="HENPEEC"/>
<reference evidence="13 14" key="1">
    <citation type="journal article" date="2013" name="PLoS Genet.">
        <title>Distinctive expansion of potential virulence genes in the genome of the oomycete fish pathogen Saprolegnia parasitica.</title>
        <authorList>
            <person name="Jiang R.H."/>
            <person name="de Bruijn I."/>
            <person name="Haas B.J."/>
            <person name="Belmonte R."/>
            <person name="Lobach L."/>
            <person name="Christie J."/>
            <person name="van den Ackerveken G."/>
            <person name="Bottin A."/>
            <person name="Bulone V."/>
            <person name="Diaz-Moreno S.M."/>
            <person name="Dumas B."/>
            <person name="Fan L."/>
            <person name="Gaulin E."/>
            <person name="Govers F."/>
            <person name="Grenville-Briggs L.J."/>
            <person name="Horner N.R."/>
            <person name="Levin J.Z."/>
            <person name="Mammella M."/>
            <person name="Meijer H.J."/>
            <person name="Morris P."/>
            <person name="Nusbaum C."/>
            <person name="Oome S."/>
            <person name="Phillips A.J."/>
            <person name="van Rooyen D."/>
            <person name="Rzeszutek E."/>
            <person name="Saraiva M."/>
            <person name="Secombes C.J."/>
            <person name="Seidl M.F."/>
            <person name="Snel B."/>
            <person name="Stassen J.H."/>
            <person name="Sykes S."/>
            <person name="Tripathy S."/>
            <person name="van den Berg H."/>
            <person name="Vega-Arreguin J.C."/>
            <person name="Wawra S."/>
            <person name="Young S.K."/>
            <person name="Zeng Q."/>
            <person name="Dieguez-Uribeondo J."/>
            <person name="Russ C."/>
            <person name="Tyler B.M."/>
            <person name="van West P."/>
        </authorList>
    </citation>
    <scope>NUCLEOTIDE SEQUENCE [LARGE SCALE GENOMIC DNA]</scope>
    <source>
        <strain evidence="13 14">CBS 223.65</strain>
    </source>
</reference>
<evidence type="ECO:0000256" key="5">
    <source>
        <dbReference type="ARBA" id="ARBA00023175"/>
    </source>
</evidence>
<keyword evidence="5 8" id="KW-0505">Motor protein</keyword>